<accession>A0A7T8EPL5</accession>
<evidence type="ECO:0000313" key="2">
    <source>
        <dbReference type="Proteomes" id="UP000596123"/>
    </source>
</evidence>
<gene>
    <name evidence="1" type="ORF">pEaSNUABM5_00210</name>
</gene>
<reference evidence="1 2" key="1">
    <citation type="submission" date="2020-12" db="EMBL/GenBank/DDBJ databases">
        <title>Complete genome sequence of Erwinia phage pEa_SNUABM_5.</title>
        <authorList>
            <person name="Kim S.G."/>
            <person name="Lee S.B."/>
            <person name="Kwon J."/>
            <person name="Park S.C."/>
        </authorList>
    </citation>
    <scope>NUCLEOTIDE SEQUENCE [LARGE SCALE GENOMIC DNA]</scope>
</reference>
<proteinExistence type="predicted"/>
<evidence type="ECO:0000313" key="1">
    <source>
        <dbReference type="EMBL" id="QQO90352.1"/>
    </source>
</evidence>
<dbReference type="EMBL" id="MW366843">
    <property type="protein sequence ID" value="QQO90352.1"/>
    <property type="molecule type" value="Genomic_DNA"/>
</dbReference>
<organism evidence="1 2">
    <name type="scientific">Erwinia phage pEa_SNUABM_5</name>
    <dbReference type="NCBI Taxonomy" id="2797313"/>
    <lineage>
        <taxon>Viruses</taxon>
        <taxon>Duplodnaviria</taxon>
        <taxon>Heunggongvirae</taxon>
        <taxon>Uroviricota</taxon>
        <taxon>Caudoviricetes</taxon>
        <taxon>Rivsvirus</taxon>
        <taxon>Rivsvirus SNUABM5</taxon>
    </lineage>
</organism>
<protein>
    <submittedName>
        <fullName evidence="1">Uncharacterized protein</fullName>
    </submittedName>
</protein>
<keyword evidence="2" id="KW-1185">Reference proteome</keyword>
<dbReference type="Proteomes" id="UP000596123">
    <property type="component" value="Segment"/>
</dbReference>
<sequence length="153" mass="17365">MSGLLSTSKDRCTVKHPFTSSDLKNLARFMFGAQRVNNPEVARFVSCMGPVIIKHDGQNGAVWSVGGKRLESAPDFREIMSVLPVANKKYNGDTYLSVNVLGRHQYLVISFLGQDLMWFRSEQELINYYRESGVEPDVQRFVRRHVAWHTASA</sequence>
<name>A0A7T8EPL5_9CAUD</name>